<protein>
    <recommendedName>
        <fullName evidence="3">Bromo domain-containing protein</fullName>
    </recommendedName>
</protein>
<comment type="caution">
    <text evidence="4">The sequence shown here is derived from an EMBL/GenBank/DDBJ whole genome shotgun (WGS) entry which is preliminary data.</text>
</comment>
<dbReference type="PANTHER" id="PTHR22881:SF42">
    <property type="entry name" value="DNA-BINDING BROMODOMAIN-CONTAINING PROTEIN"/>
    <property type="match status" value="1"/>
</dbReference>
<evidence type="ECO:0000313" key="4">
    <source>
        <dbReference type="EMBL" id="KAK3028552.1"/>
    </source>
</evidence>
<dbReference type="InterPro" id="IPR001487">
    <property type="entry name" value="Bromodomain"/>
</dbReference>
<dbReference type="PANTHER" id="PTHR22881">
    <property type="entry name" value="BROMODOMAIN CONTAINING PROTEIN"/>
    <property type="match status" value="1"/>
</dbReference>
<dbReference type="PROSITE" id="PS00633">
    <property type="entry name" value="BROMODOMAIN_1"/>
    <property type="match status" value="1"/>
</dbReference>
<evidence type="ECO:0000256" key="2">
    <source>
        <dbReference type="PROSITE-ProRule" id="PRU00035"/>
    </source>
</evidence>
<evidence type="ECO:0000256" key="1">
    <source>
        <dbReference type="ARBA" id="ARBA00023117"/>
    </source>
</evidence>
<proteinExistence type="predicted"/>
<accession>A0AA88WJY4</accession>
<dbReference type="EMBL" id="JAVXUP010000414">
    <property type="protein sequence ID" value="KAK3028552.1"/>
    <property type="molecule type" value="Genomic_DNA"/>
</dbReference>
<gene>
    <name evidence="4" type="ORF">RJ639_039074</name>
</gene>
<feature type="domain" description="Bromo" evidence="3">
    <location>
        <begin position="2"/>
        <end position="72"/>
    </location>
</feature>
<dbReference type="Gene3D" id="1.20.920.10">
    <property type="entry name" value="Bromodomain-like"/>
    <property type="match status" value="1"/>
</dbReference>
<dbReference type="Proteomes" id="UP001188597">
    <property type="component" value="Unassembled WGS sequence"/>
</dbReference>
<dbReference type="InterPro" id="IPR051831">
    <property type="entry name" value="Bromodomain_contain_prot"/>
</dbReference>
<evidence type="ECO:0000313" key="5">
    <source>
        <dbReference type="Proteomes" id="UP001188597"/>
    </source>
</evidence>
<dbReference type="InterPro" id="IPR018359">
    <property type="entry name" value="Bromodomain_CS"/>
</dbReference>
<keyword evidence="5" id="KW-1185">Reference proteome</keyword>
<dbReference type="SMART" id="SM00297">
    <property type="entry name" value="BROMO"/>
    <property type="match status" value="1"/>
</dbReference>
<dbReference type="PRINTS" id="PR00503">
    <property type="entry name" value="BROMODOMAIN"/>
</dbReference>
<dbReference type="PROSITE" id="PS50014">
    <property type="entry name" value="BROMODOMAIN_2"/>
    <property type="match status" value="1"/>
</dbReference>
<dbReference type="Pfam" id="PF00439">
    <property type="entry name" value="Bromodomain"/>
    <property type="match status" value="1"/>
</dbReference>
<organism evidence="4 5">
    <name type="scientific">Escallonia herrerae</name>
    <dbReference type="NCBI Taxonomy" id="1293975"/>
    <lineage>
        <taxon>Eukaryota</taxon>
        <taxon>Viridiplantae</taxon>
        <taxon>Streptophyta</taxon>
        <taxon>Embryophyta</taxon>
        <taxon>Tracheophyta</taxon>
        <taxon>Spermatophyta</taxon>
        <taxon>Magnoliopsida</taxon>
        <taxon>eudicotyledons</taxon>
        <taxon>Gunneridae</taxon>
        <taxon>Pentapetalae</taxon>
        <taxon>asterids</taxon>
        <taxon>campanulids</taxon>
        <taxon>Escalloniales</taxon>
        <taxon>Escalloniaceae</taxon>
        <taxon>Escallonia</taxon>
    </lineage>
</organism>
<evidence type="ECO:0000259" key="3">
    <source>
        <dbReference type="PROSITE" id="PS50014"/>
    </source>
</evidence>
<reference evidence="4" key="1">
    <citation type="submission" date="2022-12" db="EMBL/GenBank/DDBJ databases">
        <title>Draft genome assemblies for two species of Escallonia (Escalloniales).</title>
        <authorList>
            <person name="Chanderbali A."/>
            <person name="Dervinis C."/>
            <person name="Anghel I."/>
            <person name="Soltis D."/>
            <person name="Soltis P."/>
            <person name="Zapata F."/>
        </authorList>
    </citation>
    <scope>NUCLEOTIDE SEQUENCE</scope>
    <source>
        <strain evidence="4">UCBG64.0493</strain>
        <tissue evidence="4">Leaf</tissue>
    </source>
</reference>
<dbReference type="CDD" id="cd04369">
    <property type="entry name" value="Bromodomain"/>
    <property type="match status" value="1"/>
</dbReference>
<dbReference type="InterPro" id="IPR036427">
    <property type="entry name" value="Bromodomain-like_sf"/>
</dbReference>
<dbReference type="AlphaFoldDB" id="A0AA88WJY4"/>
<keyword evidence="1 2" id="KW-0103">Bromodomain</keyword>
<name>A0AA88WJY4_9ASTE</name>
<dbReference type="SUPFAM" id="SSF47370">
    <property type="entry name" value="Bromodomain"/>
    <property type="match status" value="1"/>
</dbReference>
<sequence length="88" mass="9882">MAKKDIYGVYAELVDPEELLDYHEVIKHTMDFATVRNKLASGRYSTLAQLESDVFLICSNAMQYNALDSVYYKQFLVVLVALAGLSGL</sequence>